<dbReference type="GO" id="GO:0016020">
    <property type="term" value="C:membrane"/>
    <property type="evidence" value="ECO:0007669"/>
    <property type="project" value="UniProtKB-SubCell"/>
</dbReference>
<organism evidence="20">
    <name type="scientific">Timema genevievae</name>
    <name type="common">Walking stick</name>
    <dbReference type="NCBI Taxonomy" id="629358"/>
    <lineage>
        <taxon>Eukaryota</taxon>
        <taxon>Metazoa</taxon>
        <taxon>Ecdysozoa</taxon>
        <taxon>Arthropoda</taxon>
        <taxon>Hexapoda</taxon>
        <taxon>Insecta</taxon>
        <taxon>Pterygota</taxon>
        <taxon>Neoptera</taxon>
        <taxon>Polyneoptera</taxon>
        <taxon>Phasmatodea</taxon>
        <taxon>Timematodea</taxon>
        <taxon>Timematoidea</taxon>
        <taxon>Timematidae</taxon>
        <taxon>Timema</taxon>
    </lineage>
</organism>
<keyword evidence="9 19" id="KW-1133">Transmembrane helix</keyword>
<dbReference type="GO" id="GO:0005783">
    <property type="term" value="C:endoplasmic reticulum"/>
    <property type="evidence" value="ECO:0007669"/>
    <property type="project" value="UniProtKB-SubCell"/>
</dbReference>
<evidence type="ECO:0000256" key="7">
    <source>
        <dbReference type="ARBA" id="ARBA00022692"/>
    </source>
</evidence>
<comment type="pathway">
    <text evidence="15">Phospholipid metabolism.</text>
</comment>
<evidence type="ECO:0000256" key="17">
    <source>
        <dbReference type="ARBA" id="ARBA00038923"/>
    </source>
</evidence>
<keyword evidence="7 19" id="KW-0812">Transmembrane</keyword>
<dbReference type="GO" id="GO:0047184">
    <property type="term" value="F:1-acylglycerophosphocholine O-acyltransferase activity"/>
    <property type="evidence" value="ECO:0007669"/>
    <property type="project" value="UniProtKB-EC"/>
</dbReference>
<evidence type="ECO:0000256" key="16">
    <source>
        <dbReference type="ARBA" id="ARBA00026120"/>
    </source>
</evidence>
<evidence type="ECO:0000256" key="8">
    <source>
        <dbReference type="ARBA" id="ARBA00022824"/>
    </source>
</evidence>
<keyword evidence="8" id="KW-0256">Endoplasmic reticulum</keyword>
<protein>
    <recommendedName>
        <fullName evidence="18">Lysophospholipid acyltransferase 5</fullName>
        <ecNumber evidence="16">2.3.1.23</ecNumber>
        <ecNumber evidence="17">2.3.1.n6</ecNumber>
    </recommendedName>
</protein>
<proteinExistence type="inferred from homology"/>
<keyword evidence="13" id="KW-1208">Phospholipid metabolism</keyword>
<dbReference type="InterPro" id="IPR049941">
    <property type="entry name" value="LPLAT_7/PORCN-like"/>
</dbReference>
<sequence>MILLYPGLAAEWLQYWGLKKDEKAQLKLVMVYHRSVASQHPMTHEEWKKVEKGFDGRWNFPGCYGAIDGKHVAIRAPDNCGTTFFNYKKTNSTILFSLVGTLFLTKVKPENHVIRVGVILNTLEPNVLLGVLSIISVDTKGIMQNLELDQLELLTRRTIIKDPGKLHFKFAPTKRITLKKTKNKNIVIKGEINYRVDTGTLKLFLKKGYYATGTETYDIKWTMPQCVLTLRLIGLAFDLYDGKKPAELLSNDQKKSALSKIPSLLEVAGHTYFPSSFLVGPQFSMRRYQDFVSGEFREKMLPFVKKCLVLGFWGKMTLYKYISCWLISEGVCICSGLTYNGKTPDGQIKWDGCANVKLRVFEGATKFGHFIASFNINTNNWAAALMFLAVWHGLHSGYYMCFAMEFLVMKLEKDLEQIIQKSEAAVEFFKNPLVQIMTWIILKLYTFVFMGWCLIPFALLSFPRWWQVYKSVYFIGFVLFGLWPFYHPTIKKLLKPKCNGTHVKKD</sequence>
<evidence type="ECO:0000256" key="9">
    <source>
        <dbReference type="ARBA" id="ARBA00022989"/>
    </source>
</evidence>
<keyword evidence="12" id="KW-0594">Phospholipid biosynthesis</keyword>
<dbReference type="Pfam" id="PF03062">
    <property type="entry name" value="MBOAT"/>
    <property type="match status" value="3"/>
</dbReference>
<dbReference type="InterPro" id="IPR004299">
    <property type="entry name" value="MBOAT_fam"/>
</dbReference>
<keyword evidence="14" id="KW-0012">Acyltransferase</keyword>
<evidence type="ECO:0000256" key="15">
    <source>
        <dbReference type="ARBA" id="ARBA00025707"/>
    </source>
</evidence>
<keyword evidence="6" id="KW-0808">Transferase</keyword>
<keyword evidence="5" id="KW-0444">Lipid biosynthesis</keyword>
<dbReference type="GO" id="GO:0071617">
    <property type="term" value="F:lysophospholipid acyltransferase activity"/>
    <property type="evidence" value="ECO:0007669"/>
    <property type="project" value="TreeGrafter"/>
</dbReference>
<dbReference type="EC" id="2.3.1.23" evidence="16"/>
<evidence type="ECO:0000256" key="4">
    <source>
        <dbReference type="ARBA" id="ARBA00010323"/>
    </source>
</evidence>
<name>A0A7R9JPB4_TIMGE</name>
<evidence type="ECO:0000256" key="18">
    <source>
        <dbReference type="ARBA" id="ARBA00039721"/>
    </source>
</evidence>
<keyword evidence="11 19" id="KW-0472">Membrane</keyword>
<keyword evidence="10" id="KW-0443">Lipid metabolism</keyword>
<evidence type="ECO:0000256" key="10">
    <source>
        <dbReference type="ARBA" id="ARBA00023098"/>
    </source>
</evidence>
<evidence type="ECO:0000256" key="6">
    <source>
        <dbReference type="ARBA" id="ARBA00022679"/>
    </source>
</evidence>
<feature type="transmembrane region" description="Helical" evidence="19">
    <location>
        <begin position="381"/>
        <end position="401"/>
    </location>
</feature>
<evidence type="ECO:0000313" key="20">
    <source>
        <dbReference type="EMBL" id="CAD7586651.1"/>
    </source>
</evidence>
<evidence type="ECO:0000256" key="11">
    <source>
        <dbReference type="ARBA" id="ARBA00023136"/>
    </source>
</evidence>
<evidence type="ECO:0000256" key="3">
    <source>
        <dbReference type="ARBA" id="ARBA00005074"/>
    </source>
</evidence>
<comment type="pathway">
    <text evidence="3">Lipid metabolism; phospholipid metabolism.</text>
</comment>
<accession>A0A7R9JPB4</accession>
<feature type="transmembrane region" description="Helical" evidence="19">
    <location>
        <begin position="440"/>
        <end position="462"/>
    </location>
</feature>
<reference evidence="20" key="1">
    <citation type="submission" date="2020-11" db="EMBL/GenBank/DDBJ databases">
        <authorList>
            <person name="Tran Van P."/>
        </authorList>
    </citation>
    <scope>NUCLEOTIDE SEQUENCE</scope>
</reference>
<dbReference type="GO" id="GO:0030258">
    <property type="term" value="P:lipid modification"/>
    <property type="evidence" value="ECO:0007669"/>
    <property type="project" value="TreeGrafter"/>
</dbReference>
<evidence type="ECO:0000256" key="2">
    <source>
        <dbReference type="ARBA" id="ARBA00004240"/>
    </source>
</evidence>
<dbReference type="PANTHER" id="PTHR13906">
    <property type="entry name" value="PORCUPINE"/>
    <property type="match status" value="1"/>
</dbReference>
<evidence type="ECO:0000256" key="5">
    <source>
        <dbReference type="ARBA" id="ARBA00022516"/>
    </source>
</evidence>
<evidence type="ECO:0000256" key="12">
    <source>
        <dbReference type="ARBA" id="ARBA00023209"/>
    </source>
</evidence>
<comment type="subcellular location">
    <subcellularLocation>
        <location evidence="2">Endoplasmic reticulum</location>
    </subcellularLocation>
    <subcellularLocation>
        <location evidence="1">Membrane</location>
        <topology evidence="1">Multi-pass membrane protein</topology>
    </subcellularLocation>
</comment>
<evidence type="ECO:0000256" key="1">
    <source>
        <dbReference type="ARBA" id="ARBA00004141"/>
    </source>
</evidence>
<feature type="transmembrane region" description="Helical" evidence="19">
    <location>
        <begin position="468"/>
        <end position="486"/>
    </location>
</feature>
<dbReference type="PANTHER" id="PTHR13906:SF14">
    <property type="entry name" value="LYSOPHOSPHOLIPID ACYLTRANSFERASE 5"/>
    <property type="match status" value="1"/>
</dbReference>
<dbReference type="GO" id="GO:0006656">
    <property type="term" value="P:phosphatidylcholine biosynthetic process"/>
    <property type="evidence" value="ECO:0007669"/>
    <property type="project" value="TreeGrafter"/>
</dbReference>
<gene>
    <name evidence="20" type="ORF">TGEB3V08_LOCUS961</name>
</gene>
<dbReference type="EC" id="2.3.1.n6" evidence="17"/>
<dbReference type="AlphaFoldDB" id="A0A7R9JPB4"/>
<evidence type="ECO:0000256" key="14">
    <source>
        <dbReference type="ARBA" id="ARBA00023315"/>
    </source>
</evidence>
<comment type="similarity">
    <text evidence="4">Belongs to the membrane-bound acyltransferase family.</text>
</comment>
<dbReference type="EMBL" id="OE839303">
    <property type="protein sequence ID" value="CAD7586651.1"/>
    <property type="molecule type" value="Genomic_DNA"/>
</dbReference>
<evidence type="ECO:0000256" key="13">
    <source>
        <dbReference type="ARBA" id="ARBA00023264"/>
    </source>
</evidence>
<evidence type="ECO:0000256" key="19">
    <source>
        <dbReference type="SAM" id="Phobius"/>
    </source>
</evidence>